<evidence type="ECO:0000313" key="2">
    <source>
        <dbReference type="Proteomes" id="UP000308600"/>
    </source>
</evidence>
<keyword evidence="2" id="KW-1185">Reference proteome</keyword>
<sequence length="546" mass="61135">MLLTLIALSLSFFLSPALILPTLQALPTPAGLSSGPLILAHDVPLVETCNWLCRSKWTILLSCFFTAVACVYSAIHPNLPNPKASYRMLLWEKVTVLLLMICCSGVVMMWAIGQWFGARLAVKKINELQKPGLKWDMIHGHLLQMGGLGRDDNKHVLYLDDLLLLIEGGQIDPASLNIPARDIENYSKAGIFLKTLAATQISWFVLQCIVRYTEGLVVTQLEVVTLAFAVLNVTTYVAWWQKPRNVLTIKYLPVNKFPPLVTTDPSPPVSPSLAACVASLPSGSTPPATLPVLSINEESPLPAILPASPPPESAPPPASPSSQQPSNQEYMRQPPFTNMDERILYLWNDIGERFQSIQEPRPLGAWLRVGLLWFLIVIFEVTFLLGTLMVYPCFYIMANIWVVIDFRNPFSCLLPRIGSNDDGYVHRLYRIPSHTNSNFLYFGVIVIGTMVGAIHLLSWNFNFLTQFDETNWRQSTVTLTKIPSVALLLVLGRKCFRQIGVLFLDFMIEQYILCVGFWYVLLHFLIIVGAIQVMRNTDNSTFVDIG</sequence>
<evidence type="ECO:0000313" key="1">
    <source>
        <dbReference type="EMBL" id="TFK63097.1"/>
    </source>
</evidence>
<gene>
    <name evidence="1" type="ORF">BDN72DRAFT_337904</name>
</gene>
<organism evidence="1 2">
    <name type="scientific">Pluteus cervinus</name>
    <dbReference type="NCBI Taxonomy" id="181527"/>
    <lineage>
        <taxon>Eukaryota</taxon>
        <taxon>Fungi</taxon>
        <taxon>Dikarya</taxon>
        <taxon>Basidiomycota</taxon>
        <taxon>Agaricomycotina</taxon>
        <taxon>Agaricomycetes</taxon>
        <taxon>Agaricomycetidae</taxon>
        <taxon>Agaricales</taxon>
        <taxon>Pluteineae</taxon>
        <taxon>Pluteaceae</taxon>
        <taxon>Pluteus</taxon>
    </lineage>
</organism>
<proteinExistence type="predicted"/>
<dbReference type="EMBL" id="ML208540">
    <property type="protein sequence ID" value="TFK63097.1"/>
    <property type="molecule type" value="Genomic_DNA"/>
</dbReference>
<accession>A0ACD3AE21</accession>
<protein>
    <submittedName>
        <fullName evidence="1">Uncharacterized protein</fullName>
    </submittedName>
</protein>
<dbReference type="Proteomes" id="UP000308600">
    <property type="component" value="Unassembled WGS sequence"/>
</dbReference>
<reference evidence="1 2" key="1">
    <citation type="journal article" date="2019" name="Nat. Ecol. Evol.">
        <title>Megaphylogeny resolves global patterns of mushroom evolution.</title>
        <authorList>
            <person name="Varga T."/>
            <person name="Krizsan K."/>
            <person name="Foldi C."/>
            <person name="Dima B."/>
            <person name="Sanchez-Garcia M."/>
            <person name="Sanchez-Ramirez S."/>
            <person name="Szollosi G.J."/>
            <person name="Szarkandi J.G."/>
            <person name="Papp V."/>
            <person name="Albert L."/>
            <person name="Andreopoulos W."/>
            <person name="Angelini C."/>
            <person name="Antonin V."/>
            <person name="Barry K.W."/>
            <person name="Bougher N.L."/>
            <person name="Buchanan P."/>
            <person name="Buyck B."/>
            <person name="Bense V."/>
            <person name="Catcheside P."/>
            <person name="Chovatia M."/>
            <person name="Cooper J."/>
            <person name="Damon W."/>
            <person name="Desjardin D."/>
            <person name="Finy P."/>
            <person name="Geml J."/>
            <person name="Haridas S."/>
            <person name="Hughes K."/>
            <person name="Justo A."/>
            <person name="Karasinski D."/>
            <person name="Kautmanova I."/>
            <person name="Kiss B."/>
            <person name="Kocsube S."/>
            <person name="Kotiranta H."/>
            <person name="LaButti K.M."/>
            <person name="Lechner B.E."/>
            <person name="Liimatainen K."/>
            <person name="Lipzen A."/>
            <person name="Lukacs Z."/>
            <person name="Mihaltcheva S."/>
            <person name="Morgado L.N."/>
            <person name="Niskanen T."/>
            <person name="Noordeloos M.E."/>
            <person name="Ohm R.A."/>
            <person name="Ortiz-Santana B."/>
            <person name="Ovrebo C."/>
            <person name="Racz N."/>
            <person name="Riley R."/>
            <person name="Savchenko A."/>
            <person name="Shiryaev A."/>
            <person name="Soop K."/>
            <person name="Spirin V."/>
            <person name="Szebenyi C."/>
            <person name="Tomsovsky M."/>
            <person name="Tulloss R.E."/>
            <person name="Uehling J."/>
            <person name="Grigoriev I.V."/>
            <person name="Vagvolgyi C."/>
            <person name="Papp T."/>
            <person name="Martin F.M."/>
            <person name="Miettinen O."/>
            <person name="Hibbett D.S."/>
            <person name="Nagy L.G."/>
        </authorList>
    </citation>
    <scope>NUCLEOTIDE SEQUENCE [LARGE SCALE GENOMIC DNA]</scope>
    <source>
        <strain evidence="1 2">NL-1719</strain>
    </source>
</reference>
<name>A0ACD3AE21_9AGAR</name>